<keyword evidence="2" id="KW-1185">Reference proteome</keyword>
<comment type="caution">
    <text evidence="1">The sequence shown here is derived from an EMBL/GenBank/DDBJ whole genome shotgun (WGS) entry which is preliminary data.</text>
</comment>
<organism evidence="1 2">
    <name type="scientific">Tegillarca granosa</name>
    <name type="common">Malaysian cockle</name>
    <name type="synonym">Anadara granosa</name>
    <dbReference type="NCBI Taxonomy" id="220873"/>
    <lineage>
        <taxon>Eukaryota</taxon>
        <taxon>Metazoa</taxon>
        <taxon>Spiralia</taxon>
        <taxon>Lophotrochozoa</taxon>
        <taxon>Mollusca</taxon>
        <taxon>Bivalvia</taxon>
        <taxon>Autobranchia</taxon>
        <taxon>Pteriomorphia</taxon>
        <taxon>Arcoida</taxon>
        <taxon>Arcoidea</taxon>
        <taxon>Arcidae</taxon>
        <taxon>Tegillarca</taxon>
    </lineage>
</organism>
<evidence type="ECO:0000313" key="1">
    <source>
        <dbReference type="EMBL" id="KAJ8313414.1"/>
    </source>
</evidence>
<gene>
    <name evidence="1" type="ORF">KUTeg_009042</name>
</gene>
<dbReference type="EMBL" id="JARBDR010000367">
    <property type="protein sequence ID" value="KAJ8313414.1"/>
    <property type="molecule type" value="Genomic_DNA"/>
</dbReference>
<sequence length="146" mass="16610">MKIINSMTFTKSFRTQASSLNFTNTEGPQVNGLILRNFLGIYFDCEWDDPGGEKRTQCGEGEEVVTWKLILYKSRMRSIDPKFPVAMVSETLDHFNVNCWGTITNCVPSTLIFVLFGYNNKLCTIYIDICGSLELTGECFELEYKG</sequence>
<reference evidence="1 2" key="1">
    <citation type="submission" date="2022-12" db="EMBL/GenBank/DDBJ databases">
        <title>Chromosome-level genome of Tegillarca granosa.</title>
        <authorList>
            <person name="Kim J."/>
        </authorList>
    </citation>
    <scope>NUCLEOTIDE SEQUENCE [LARGE SCALE GENOMIC DNA]</scope>
    <source>
        <strain evidence="1">Teg-2019</strain>
        <tissue evidence="1">Adductor muscle</tissue>
    </source>
</reference>
<evidence type="ECO:0000313" key="2">
    <source>
        <dbReference type="Proteomes" id="UP001217089"/>
    </source>
</evidence>
<accession>A0ABQ9F7R7</accession>
<protein>
    <submittedName>
        <fullName evidence="1">Uncharacterized protein</fullName>
    </submittedName>
</protein>
<name>A0ABQ9F7R7_TEGGR</name>
<proteinExistence type="predicted"/>
<dbReference type="Proteomes" id="UP001217089">
    <property type="component" value="Unassembled WGS sequence"/>
</dbReference>